<protein>
    <submittedName>
        <fullName evidence="3">SHOCT domain-containing protein</fullName>
    </submittedName>
</protein>
<accession>A0A8J7WDZ0</accession>
<dbReference type="RefSeq" id="WP_212537820.1">
    <property type="nucleotide sequence ID" value="NZ_JAGTUU010000007.1"/>
</dbReference>
<keyword evidence="4" id="KW-1185">Reference proteome</keyword>
<dbReference type="Proteomes" id="UP000681356">
    <property type="component" value="Unassembled WGS sequence"/>
</dbReference>
<name>A0A8J7WDZ0_9RHOB</name>
<evidence type="ECO:0000313" key="4">
    <source>
        <dbReference type="Proteomes" id="UP000681356"/>
    </source>
</evidence>
<comment type="caution">
    <text evidence="3">The sequence shown here is derived from an EMBL/GenBank/DDBJ whole genome shotgun (WGS) entry which is preliminary data.</text>
</comment>
<evidence type="ECO:0000256" key="1">
    <source>
        <dbReference type="SAM" id="MobiDB-lite"/>
    </source>
</evidence>
<dbReference type="EMBL" id="JAGTUU010000007">
    <property type="protein sequence ID" value="MBS0125855.1"/>
    <property type="molecule type" value="Genomic_DNA"/>
</dbReference>
<sequence>MQFSDNGTRVQDRLARQYGISPDAVRTMMDAVSRGGGYQAQFSHPELGGMGQWQRGGMIMVGDMFNANLQALVSNLCNDISDALSEGSFYKPAAGGLSGGSGNWWPSDLGQPSSTGMQNDQGYAIFPATARLAMLQNGLVRIYDTGAHRIGGVGQQQAQDGSVTFTSQLGPVPLSQLREITATEPDADTRSTPDETPGQDPLPAHMVSVESPPVTTPKVAQTPALQAAPDGPNPLPASGTVDVYEALSRLGELRDKGILTDAEFQAKKTELLARI</sequence>
<reference evidence="3" key="1">
    <citation type="submission" date="2021-04" db="EMBL/GenBank/DDBJ databases">
        <authorList>
            <person name="Yoon J."/>
        </authorList>
    </citation>
    <scope>NUCLEOTIDE SEQUENCE</scope>
    <source>
        <strain evidence="3">KMU-90</strain>
    </source>
</reference>
<feature type="region of interest" description="Disordered" evidence="1">
    <location>
        <begin position="182"/>
        <end position="237"/>
    </location>
</feature>
<organism evidence="3 4">
    <name type="scientific">Thetidibacter halocola</name>
    <dbReference type="NCBI Taxonomy" id="2827239"/>
    <lineage>
        <taxon>Bacteria</taxon>
        <taxon>Pseudomonadati</taxon>
        <taxon>Pseudomonadota</taxon>
        <taxon>Alphaproteobacteria</taxon>
        <taxon>Rhodobacterales</taxon>
        <taxon>Roseobacteraceae</taxon>
        <taxon>Thetidibacter</taxon>
    </lineage>
</organism>
<dbReference type="AlphaFoldDB" id="A0A8J7WDZ0"/>
<dbReference type="Pfam" id="PF09851">
    <property type="entry name" value="SHOCT"/>
    <property type="match status" value="1"/>
</dbReference>
<evidence type="ECO:0000313" key="3">
    <source>
        <dbReference type="EMBL" id="MBS0125855.1"/>
    </source>
</evidence>
<evidence type="ECO:0000259" key="2">
    <source>
        <dbReference type="Pfam" id="PF09851"/>
    </source>
</evidence>
<dbReference type="InterPro" id="IPR018649">
    <property type="entry name" value="SHOCT"/>
</dbReference>
<gene>
    <name evidence="3" type="ORF">KB874_17360</name>
</gene>
<feature type="domain" description="SHOCT" evidence="2">
    <location>
        <begin position="245"/>
        <end position="272"/>
    </location>
</feature>
<proteinExistence type="predicted"/>